<dbReference type="Proteomes" id="UP000321726">
    <property type="component" value="Unassembled WGS sequence"/>
</dbReference>
<reference evidence="1 2" key="1">
    <citation type="submission" date="2019-07" db="EMBL/GenBank/DDBJ databases">
        <title>Whole genome shotgun sequence of Halomonas cupida NBRC 102219.</title>
        <authorList>
            <person name="Hosoyama A."/>
            <person name="Uohara A."/>
            <person name="Ohji S."/>
            <person name="Ichikawa N."/>
        </authorList>
    </citation>
    <scope>NUCLEOTIDE SEQUENCE [LARGE SCALE GENOMIC DNA]</scope>
    <source>
        <strain evidence="1 2">NBRC 102219</strain>
    </source>
</reference>
<gene>
    <name evidence="1" type="ORF">HCU01_05740</name>
</gene>
<sequence>MIVVCAGGLWQQRLHDPVVMVFSVAQQRETCSSGAGSLTPAVRYALLIKTKQALV</sequence>
<proteinExistence type="predicted"/>
<name>A0ABQ0WAJ3_9GAMM</name>
<evidence type="ECO:0000313" key="2">
    <source>
        <dbReference type="Proteomes" id="UP000321726"/>
    </source>
</evidence>
<evidence type="ECO:0000313" key="1">
    <source>
        <dbReference type="EMBL" id="GEN22625.1"/>
    </source>
</evidence>
<comment type="caution">
    <text evidence="1">The sequence shown here is derived from an EMBL/GenBank/DDBJ whole genome shotgun (WGS) entry which is preliminary data.</text>
</comment>
<protein>
    <submittedName>
        <fullName evidence="1">Uncharacterized protein</fullName>
    </submittedName>
</protein>
<accession>A0ABQ0WAJ3</accession>
<keyword evidence="2" id="KW-1185">Reference proteome</keyword>
<dbReference type="EMBL" id="BJXU01000017">
    <property type="protein sequence ID" value="GEN22625.1"/>
    <property type="molecule type" value="Genomic_DNA"/>
</dbReference>
<organism evidence="1 2">
    <name type="scientific">Halomonas cupida</name>
    <dbReference type="NCBI Taxonomy" id="44933"/>
    <lineage>
        <taxon>Bacteria</taxon>
        <taxon>Pseudomonadati</taxon>
        <taxon>Pseudomonadota</taxon>
        <taxon>Gammaproteobacteria</taxon>
        <taxon>Oceanospirillales</taxon>
        <taxon>Halomonadaceae</taxon>
        <taxon>Halomonas</taxon>
    </lineage>
</organism>